<reference evidence="13 14" key="1">
    <citation type="submission" date="2020-04" db="EMBL/GenBank/DDBJ databases">
        <title>Genome sequence for Sphingorhabdus sp. strain M1.</title>
        <authorList>
            <person name="Park S.-J."/>
        </authorList>
    </citation>
    <scope>NUCLEOTIDE SEQUENCE [LARGE SCALE GENOMIC DNA]</scope>
    <source>
        <strain evidence="13 14">JK6</strain>
    </source>
</reference>
<feature type="transmembrane region" description="Helical" evidence="11">
    <location>
        <begin position="63"/>
        <end position="84"/>
    </location>
</feature>
<evidence type="ECO:0000313" key="13">
    <source>
        <dbReference type="EMBL" id="QJB70386.1"/>
    </source>
</evidence>
<feature type="compositionally biased region" description="Polar residues" evidence="10">
    <location>
        <begin position="355"/>
        <end position="368"/>
    </location>
</feature>
<dbReference type="PANTHER" id="PTHR11351">
    <property type="entry name" value="ACYL-COA DESATURASE"/>
    <property type="match status" value="1"/>
</dbReference>
<organism evidence="13 14">
    <name type="scientific">Parasphingorhabdus halotolerans</name>
    <dbReference type="NCBI Taxonomy" id="2725558"/>
    <lineage>
        <taxon>Bacteria</taxon>
        <taxon>Pseudomonadati</taxon>
        <taxon>Pseudomonadota</taxon>
        <taxon>Alphaproteobacteria</taxon>
        <taxon>Sphingomonadales</taxon>
        <taxon>Sphingomonadaceae</taxon>
        <taxon>Parasphingorhabdus</taxon>
    </lineage>
</organism>
<evidence type="ECO:0000256" key="10">
    <source>
        <dbReference type="SAM" id="MobiDB-lite"/>
    </source>
</evidence>
<dbReference type="EMBL" id="CP051217">
    <property type="protein sequence ID" value="QJB70386.1"/>
    <property type="molecule type" value="Genomic_DNA"/>
</dbReference>
<feature type="region of interest" description="Disordered" evidence="10">
    <location>
        <begin position="1"/>
        <end position="21"/>
    </location>
</feature>
<dbReference type="GO" id="GO:0016717">
    <property type="term" value="F:oxidoreductase activity, acting on paired donors, with oxidation of a pair of donors resulting in the reduction of molecular oxygen to two molecules of water"/>
    <property type="evidence" value="ECO:0007669"/>
    <property type="project" value="InterPro"/>
</dbReference>
<dbReference type="PRINTS" id="PR00075">
    <property type="entry name" value="FACDDSATRASE"/>
</dbReference>
<evidence type="ECO:0000256" key="4">
    <source>
        <dbReference type="ARBA" id="ARBA00022832"/>
    </source>
</evidence>
<keyword evidence="3 11" id="KW-0812">Transmembrane</keyword>
<evidence type="ECO:0000259" key="12">
    <source>
        <dbReference type="Pfam" id="PF00487"/>
    </source>
</evidence>
<keyword evidence="8" id="KW-0443">Lipid metabolism</keyword>
<accession>A0A6H2DRU9</accession>
<keyword evidence="4" id="KW-0276">Fatty acid metabolism</keyword>
<keyword evidence="6" id="KW-0560">Oxidoreductase</keyword>
<evidence type="ECO:0000256" key="3">
    <source>
        <dbReference type="ARBA" id="ARBA00022692"/>
    </source>
</evidence>
<comment type="subcellular location">
    <subcellularLocation>
        <location evidence="1">Membrane</location>
        <topology evidence="1">Multi-pass membrane protein</topology>
    </subcellularLocation>
</comment>
<feature type="transmembrane region" description="Helical" evidence="11">
    <location>
        <begin position="214"/>
        <end position="233"/>
    </location>
</feature>
<feature type="transmembrane region" description="Helical" evidence="11">
    <location>
        <begin position="190"/>
        <end position="208"/>
    </location>
</feature>
<proteinExistence type="inferred from homology"/>
<evidence type="ECO:0000256" key="7">
    <source>
        <dbReference type="ARBA" id="ARBA00023004"/>
    </source>
</evidence>
<keyword evidence="7" id="KW-0408">Iron</keyword>
<dbReference type="KEGG" id="phao:HF685_14855"/>
<dbReference type="RefSeq" id="WP_168820660.1">
    <property type="nucleotide sequence ID" value="NZ_CP051217.1"/>
</dbReference>
<dbReference type="GO" id="GO:0006631">
    <property type="term" value="P:fatty acid metabolic process"/>
    <property type="evidence" value="ECO:0007669"/>
    <property type="project" value="UniProtKB-KW"/>
</dbReference>
<evidence type="ECO:0000256" key="11">
    <source>
        <dbReference type="SAM" id="Phobius"/>
    </source>
</evidence>
<keyword evidence="5 11" id="KW-1133">Transmembrane helix</keyword>
<dbReference type="AlphaFoldDB" id="A0A6H2DRU9"/>
<evidence type="ECO:0000313" key="14">
    <source>
        <dbReference type="Proteomes" id="UP000501600"/>
    </source>
</evidence>
<dbReference type="PANTHER" id="PTHR11351:SF3">
    <property type="entry name" value="BLL4393 PROTEIN"/>
    <property type="match status" value="1"/>
</dbReference>
<sequence>MATAFRDIQPESYEPEQAHPQHGVIIGGPAARAKRIEYGILLSSMVLGSLGALYWTLTHATGWVEWSAFLFGYILINMGVGIGYHRFYTHRAFEAGPKMRLAIGIMAQMACQASVLKWAADHRRHHAFSDRVGDIHSPYIDGHGKKMSKWKGLGIAHFGWLFDNTTSDMNVYGKGLIDDPQVLWCHKHRWGIAIFSSIIFPAIWALMFGGPEHIIGTILIGGFFRNFFFLNFVMGVNSIGHVFGSQRFPGKDGSRNNWFMAWMTFGDGWHNNHHQHPRSAYAGMMWWEVDVNGYIISLWEKMGLVWNVQRAPKYVRDSTGNWVQEKKLAAKQASREPEEMSQADGGLMFQDAKNDSGSETTEAALTKA</sequence>
<evidence type="ECO:0000256" key="8">
    <source>
        <dbReference type="ARBA" id="ARBA00023098"/>
    </source>
</evidence>
<protein>
    <submittedName>
        <fullName evidence="13">Acyl-CoA desaturase</fullName>
    </submittedName>
</protein>
<evidence type="ECO:0000256" key="1">
    <source>
        <dbReference type="ARBA" id="ARBA00004141"/>
    </source>
</evidence>
<keyword evidence="9 11" id="KW-0472">Membrane</keyword>
<evidence type="ECO:0000256" key="2">
    <source>
        <dbReference type="ARBA" id="ARBA00008749"/>
    </source>
</evidence>
<evidence type="ECO:0000256" key="9">
    <source>
        <dbReference type="ARBA" id="ARBA00023136"/>
    </source>
</evidence>
<comment type="similarity">
    <text evidence="2">Belongs to the fatty acid desaturase type 2 family.</text>
</comment>
<dbReference type="GO" id="GO:0016020">
    <property type="term" value="C:membrane"/>
    <property type="evidence" value="ECO:0007669"/>
    <property type="project" value="UniProtKB-SubCell"/>
</dbReference>
<feature type="transmembrane region" description="Helical" evidence="11">
    <location>
        <begin position="38"/>
        <end position="57"/>
    </location>
</feature>
<dbReference type="InterPro" id="IPR005804">
    <property type="entry name" value="FA_desaturase_dom"/>
</dbReference>
<dbReference type="Pfam" id="PF00487">
    <property type="entry name" value="FA_desaturase"/>
    <property type="match status" value="1"/>
</dbReference>
<name>A0A6H2DRU9_9SPHN</name>
<dbReference type="Proteomes" id="UP000501600">
    <property type="component" value="Chromosome"/>
</dbReference>
<feature type="domain" description="Fatty acid desaturase" evidence="12">
    <location>
        <begin position="65"/>
        <end position="287"/>
    </location>
</feature>
<evidence type="ECO:0000256" key="5">
    <source>
        <dbReference type="ARBA" id="ARBA00022989"/>
    </source>
</evidence>
<feature type="compositionally biased region" description="Basic and acidic residues" evidence="10">
    <location>
        <begin position="328"/>
        <end position="338"/>
    </location>
</feature>
<dbReference type="CDD" id="cd03505">
    <property type="entry name" value="Delta9-FADS-like"/>
    <property type="match status" value="1"/>
</dbReference>
<keyword evidence="14" id="KW-1185">Reference proteome</keyword>
<evidence type="ECO:0000256" key="6">
    <source>
        <dbReference type="ARBA" id="ARBA00023002"/>
    </source>
</evidence>
<gene>
    <name evidence="13" type="ORF">HF685_14855</name>
</gene>
<dbReference type="InterPro" id="IPR015876">
    <property type="entry name" value="Acyl-CoA_DS"/>
</dbReference>
<feature type="region of interest" description="Disordered" evidence="10">
    <location>
        <begin position="328"/>
        <end position="368"/>
    </location>
</feature>